<dbReference type="InterPro" id="IPR043728">
    <property type="entry name" value="DUF5671"/>
</dbReference>
<evidence type="ECO:0000256" key="1">
    <source>
        <dbReference type="SAM" id="Phobius"/>
    </source>
</evidence>
<reference evidence="4" key="1">
    <citation type="submission" date="2017-09" db="EMBL/GenBank/DDBJ databases">
        <title>Depth-based differentiation of microbial function through sediment-hosted aquifers and enrichment of novel symbionts in the deep terrestrial subsurface.</title>
        <authorList>
            <person name="Probst A.J."/>
            <person name="Ladd B."/>
            <person name="Jarett J.K."/>
            <person name="Geller-Mcgrath D.E."/>
            <person name="Sieber C.M.K."/>
            <person name="Emerson J.B."/>
            <person name="Anantharaman K."/>
            <person name="Thomas B.C."/>
            <person name="Malmstrom R."/>
            <person name="Stieglmeier M."/>
            <person name="Klingl A."/>
            <person name="Woyke T."/>
            <person name="Ryan C.M."/>
            <person name="Banfield J.F."/>
        </authorList>
    </citation>
    <scope>NUCLEOTIDE SEQUENCE [LARGE SCALE GENOMIC DNA]</scope>
</reference>
<keyword evidence="1" id="KW-0812">Transmembrane</keyword>
<feature type="transmembrane region" description="Helical" evidence="1">
    <location>
        <begin position="126"/>
        <end position="148"/>
    </location>
</feature>
<sequence length="317" mass="37196">MPQTNNNTPKDVFLHLFNIFTFYLSVIAFITLWVQYVNKLFPDNLTYYFDNISNMFTWSSAVLVITVPAFIITTWLLEKDIKKVPEKKDFILRKWLLYFTLFIAGVTFVIDLITFVMYFFRGELTTRFFLKVLVVLLVAAAVFVYYLWELKRKEKIGNTLKFLSTILAVVVIGSITVGFFVVGTPKEQRNRKFDTERIQDFTNIQTHIIDYWSQKEKLPENLEQLNNDISGFTAPKDPVSGLNYEYNVKGDLTFELCANFDTTLSQDETKNIDTYYYDMTTTQNWAHEKGHVCFERTIDPELYKNSDNTMLNPKVIR</sequence>
<feature type="transmembrane region" description="Helical" evidence="1">
    <location>
        <begin position="12"/>
        <end position="36"/>
    </location>
</feature>
<evidence type="ECO:0000313" key="3">
    <source>
        <dbReference type="EMBL" id="PIZ96913.1"/>
    </source>
</evidence>
<keyword evidence="1" id="KW-0472">Membrane</keyword>
<feature type="transmembrane region" description="Helical" evidence="1">
    <location>
        <begin position="56"/>
        <end position="77"/>
    </location>
</feature>
<feature type="transmembrane region" description="Helical" evidence="1">
    <location>
        <begin position="97"/>
        <end position="120"/>
    </location>
</feature>
<organism evidence="3 4">
    <name type="scientific">Candidatus Magasanikbacteria bacterium CG_4_10_14_0_2_um_filter_33_14</name>
    <dbReference type="NCBI Taxonomy" id="1974636"/>
    <lineage>
        <taxon>Bacteria</taxon>
        <taxon>Candidatus Magasanikiibacteriota</taxon>
    </lineage>
</organism>
<protein>
    <recommendedName>
        <fullName evidence="2">DUF5671 domain-containing protein</fullName>
    </recommendedName>
</protein>
<evidence type="ECO:0000259" key="2">
    <source>
        <dbReference type="Pfam" id="PF18920"/>
    </source>
</evidence>
<dbReference type="AlphaFoldDB" id="A0A2M7VC47"/>
<dbReference type="Proteomes" id="UP000231453">
    <property type="component" value="Unassembled WGS sequence"/>
</dbReference>
<gene>
    <name evidence="3" type="ORF">COX80_00095</name>
</gene>
<feature type="transmembrane region" description="Helical" evidence="1">
    <location>
        <begin position="160"/>
        <end position="182"/>
    </location>
</feature>
<keyword evidence="1" id="KW-1133">Transmembrane helix</keyword>
<comment type="caution">
    <text evidence="3">The sequence shown here is derived from an EMBL/GenBank/DDBJ whole genome shotgun (WGS) entry which is preliminary data.</text>
</comment>
<feature type="domain" description="DUF5671" evidence="2">
    <location>
        <begin position="12"/>
        <end position="145"/>
    </location>
</feature>
<accession>A0A2M7VC47</accession>
<dbReference type="EMBL" id="PFPL01000004">
    <property type="protein sequence ID" value="PIZ96913.1"/>
    <property type="molecule type" value="Genomic_DNA"/>
</dbReference>
<name>A0A2M7VC47_9BACT</name>
<dbReference type="Pfam" id="PF18920">
    <property type="entry name" value="DUF5671"/>
    <property type="match status" value="1"/>
</dbReference>
<proteinExistence type="predicted"/>
<evidence type="ECO:0000313" key="4">
    <source>
        <dbReference type="Proteomes" id="UP000231453"/>
    </source>
</evidence>